<dbReference type="GO" id="GO:0008270">
    <property type="term" value="F:zinc ion binding"/>
    <property type="evidence" value="ECO:0007669"/>
    <property type="project" value="UniProtKB-KW"/>
</dbReference>
<keyword evidence="1" id="KW-0479">Metal-binding</keyword>
<dbReference type="InterPro" id="IPR008913">
    <property type="entry name" value="Znf_CHY"/>
</dbReference>
<dbReference type="GO" id="GO:0016567">
    <property type="term" value="P:protein ubiquitination"/>
    <property type="evidence" value="ECO:0007669"/>
    <property type="project" value="TreeGrafter"/>
</dbReference>
<organism evidence="7 8">
    <name type="scientific">Pythium insidiosum</name>
    <name type="common">Pythiosis disease agent</name>
    <dbReference type="NCBI Taxonomy" id="114742"/>
    <lineage>
        <taxon>Eukaryota</taxon>
        <taxon>Sar</taxon>
        <taxon>Stramenopiles</taxon>
        <taxon>Oomycota</taxon>
        <taxon>Peronosporomycetes</taxon>
        <taxon>Pythiales</taxon>
        <taxon>Pythiaceae</taxon>
        <taxon>Pythium</taxon>
    </lineage>
</organism>
<keyword evidence="3" id="KW-0862">Zinc</keyword>
<dbReference type="PROSITE" id="PS51266">
    <property type="entry name" value="ZF_CHY"/>
    <property type="match status" value="1"/>
</dbReference>
<dbReference type="GO" id="GO:0005634">
    <property type="term" value="C:nucleus"/>
    <property type="evidence" value="ECO:0007669"/>
    <property type="project" value="TreeGrafter"/>
</dbReference>
<evidence type="ECO:0000313" key="8">
    <source>
        <dbReference type="Proteomes" id="UP001209570"/>
    </source>
</evidence>
<feature type="domain" description="CHY-type" evidence="6">
    <location>
        <begin position="29"/>
        <end position="93"/>
    </location>
</feature>
<keyword evidence="2 4" id="KW-0863">Zinc-finger</keyword>
<evidence type="ECO:0000259" key="6">
    <source>
        <dbReference type="PROSITE" id="PS51266"/>
    </source>
</evidence>
<sequence>MGTVESNADAMTEQEVDETARATAAESEADENKPECSHYSRGCRVLAECCKEWVGCRLCHDERFPDHKIDRHAIREMQCLECETIQPVQPAHA</sequence>
<dbReference type="AlphaFoldDB" id="A0AAD5LW05"/>
<dbReference type="GO" id="GO:0006511">
    <property type="term" value="P:ubiquitin-dependent protein catabolic process"/>
    <property type="evidence" value="ECO:0007669"/>
    <property type="project" value="TreeGrafter"/>
</dbReference>
<evidence type="ECO:0000256" key="4">
    <source>
        <dbReference type="PROSITE-ProRule" id="PRU00601"/>
    </source>
</evidence>
<evidence type="ECO:0000256" key="1">
    <source>
        <dbReference type="ARBA" id="ARBA00022723"/>
    </source>
</evidence>
<evidence type="ECO:0000256" key="2">
    <source>
        <dbReference type="ARBA" id="ARBA00022771"/>
    </source>
</evidence>
<proteinExistence type="predicted"/>
<dbReference type="Proteomes" id="UP001209570">
    <property type="component" value="Unassembled WGS sequence"/>
</dbReference>
<dbReference type="InterPro" id="IPR037274">
    <property type="entry name" value="Znf_CHY_sf"/>
</dbReference>
<evidence type="ECO:0000256" key="3">
    <source>
        <dbReference type="ARBA" id="ARBA00022833"/>
    </source>
</evidence>
<name>A0AAD5LW05_PYTIN</name>
<keyword evidence="8" id="KW-1185">Reference proteome</keyword>
<dbReference type="Pfam" id="PF05495">
    <property type="entry name" value="zf-CHY"/>
    <property type="match status" value="1"/>
</dbReference>
<feature type="region of interest" description="Disordered" evidence="5">
    <location>
        <begin position="1"/>
        <end position="38"/>
    </location>
</feature>
<protein>
    <recommendedName>
        <fullName evidence="6">CHY-type domain-containing protein</fullName>
    </recommendedName>
</protein>
<evidence type="ECO:0000256" key="5">
    <source>
        <dbReference type="SAM" id="MobiDB-lite"/>
    </source>
</evidence>
<comment type="caution">
    <text evidence="7">The sequence shown here is derived from an EMBL/GenBank/DDBJ whole genome shotgun (WGS) entry which is preliminary data.</text>
</comment>
<dbReference type="PANTHER" id="PTHR21319">
    <property type="entry name" value="RING FINGER AND CHY ZINC FINGER DOMAIN-CONTAINING PROTEIN 1"/>
    <property type="match status" value="1"/>
</dbReference>
<evidence type="ECO:0000313" key="7">
    <source>
        <dbReference type="EMBL" id="KAJ0395357.1"/>
    </source>
</evidence>
<gene>
    <name evidence="7" type="ORF">P43SY_000937</name>
</gene>
<dbReference type="EMBL" id="JAKCXM010000349">
    <property type="protein sequence ID" value="KAJ0395357.1"/>
    <property type="molecule type" value="Genomic_DNA"/>
</dbReference>
<reference evidence="7" key="1">
    <citation type="submission" date="2021-12" db="EMBL/GenBank/DDBJ databases">
        <title>Prjna785345.</title>
        <authorList>
            <person name="Rujirawat T."/>
            <person name="Krajaejun T."/>
        </authorList>
    </citation>
    <scope>NUCLEOTIDE SEQUENCE</scope>
    <source>
        <strain evidence="7">Pi057C3</strain>
    </source>
</reference>
<dbReference type="GO" id="GO:0061630">
    <property type="term" value="F:ubiquitin protein ligase activity"/>
    <property type="evidence" value="ECO:0007669"/>
    <property type="project" value="TreeGrafter"/>
</dbReference>
<accession>A0AAD5LW05</accession>
<dbReference type="SUPFAM" id="SSF161219">
    <property type="entry name" value="CHY zinc finger-like"/>
    <property type="match status" value="1"/>
</dbReference>